<feature type="transmembrane region" description="Helical" evidence="7">
    <location>
        <begin position="402"/>
        <end position="423"/>
    </location>
</feature>
<protein>
    <submittedName>
        <fullName evidence="9">G12708 protein</fullName>
    </submittedName>
</protein>
<evidence type="ECO:0000256" key="4">
    <source>
        <dbReference type="ARBA" id="ARBA00022970"/>
    </source>
</evidence>
<name>A0ABP1GDL4_9CHLO</name>
<feature type="domain" description="Amino acid transporter transmembrane" evidence="8">
    <location>
        <begin position="69"/>
        <end position="459"/>
    </location>
</feature>
<feature type="transmembrane region" description="Helical" evidence="7">
    <location>
        <begin position="219"/>
        <end position="240"/>
    </location>
</feature>
<evidence type="ECO:0000256" key="1">
    <source>
        <dbReference type="ARBA" id="ARBA00004370"/>
    </source>
</evidence>
<evidence type="ECO:0000256" key="3">
    <source>
        <dbReference type="ARBA" id="ARBA00022692"/>
    </source>
</evidence>
<keyword evidence="4" id="KW-0029">Amino-acid transport</keyword>
<feature type="transmembrane region" description="Helical" evidence="7">
    <location>
        <begin position="337"/>
        <end position="359"/>
    </location>
</feature>
<dbReference type="PANTHER" id="PTHR48017">
    <property type="entry name" value="OS05G0424000 PROTEIN-RELATED"/>
    <property type="match status" value="1"/>
</dbReference>
<evidence type="ECO:0000259" key="8">
    <source>
        <dbReference type="Pfam" id="PF01490"/>
    </source>
</evidence>
<dbReference type="InterPro" id="IPR013057">
    <property type="entry name" value="AA_transpt_TM"/>
</dbReference>
<keyword evidence="6 7" id="KW-0472">Membrane</keyword>
<keyword evidence="10" id="KW-1185">Reference proteome</keyword>
<keyword evidence="3 7" id="KW-0812">Transmembrane</keyword>
<organism evidence="9 10">
    <name type="scientific">Coccomyxa viridis</name>
    <dbReference type="NCBI Taxonomy" id="1274662"/>
    <lineage>
        <taxon>Eukaryota</taxon>
        <taxon>Viridiplantae</taxon>
        <taxon>Chlorophyta</taxon>
        <taxon>core chlorophytes</taxon>
        <taxon>Trebouxiophyceae</taxon>
        <taxon>Trebouxiophyceae incertae sedis</taxon>
        <taxon>Coccomyxaceae</taxon>
        <taxon>Coccomyxa</taxon>
    </lineage>
</organism>
<proteinExistence type="predicted"/>
<dbReference type="Pfam" id="PF01490">
    <property type="entry name" value="Aa_trans"/>
    <property type="match status" value="1"/>
</dbReference>
<dbReference type="EMBL" id="CAXHTA020000020">
    <property type="protein sequence ID" value="CAL5229390.1"/>
    <property type="molecule type" value="Genomic_DNA"/>
</dbReference>
<feature type="transmembrane region" description="Helical" evidence="7">
    <location>
        <begin position="97"/>
        <end position="117"/>
    </location>
</feature>
<sequence length="501" mass="55426">MGETDPTKNSVEKPVDAEGGVCIEDFRGDSATDNIARQAVIKDIVDTEQKEEPTNWKGFLKKGWSGNGGSLSDAWLTSACAQIGQVMLALPHAISLMGLRAACVIIPCYTLFSMWTMHLLTTLFVEYKARKVKEGKWVAGRAVQYYDVAGYLVGRPAGAFTLFITVVSLVSTSIAQIIATSTGFYYIVTGVNKLYWALVWGGILTFLFSLIPSFRHFRIFNIIGLVGTAYTAVFIIASAAKTGLQGKAFYLGPKSLQNYFLGTNIAQNAWGGHTMSFEVIDAMYKPSRYDSIYPLSYIFTYVVTVPHSILTQLAWPLGNAKQGNVFGVVPNNAARDVSIILMVIHECIAYAIYITPVFFMWEKLIGTHYKPNWIRLPSRLPVAFVVWLIALLFPFYDTINAIMGAFGNGFTAFVFPAAYHMWVYRTPEARAACLKPPPRWIGGWTGAFVLNALIASYFLIFGVGFGIWAALANLISNVHQYSVFAKCYQCADIVRTNQLNG</sequence>
<comment type="subcellular location">
    <subcellularLocation>
        <location evidence="1">Membrane</location>
    </subcellularLocation>
</comment>
<evidence type="ECO:0000313" key="10">
    <source>
        <dbReference type="Proteomes" id="UP001497392"/>
    </source>
</evidence>
<evidence type="ECO:0000256" key="6">
    <source>
        <dbReference type="ARBA" id="ARBA00023136"/>
    </source>
</evidence>
<evidence type="ECO:0000256" key="2">
    <source>
        <dbReference type="ARBA" id="ARBA00022448"/>
    </source>
</evidence>
<feature type="transmembrane region" description="Helical" evidence="7">
    <location>
        <begin position="444"/>
        <end position="471"/>
    </location>
</feature>
<evidence type="ECO:0000313" key="9">
    <source>
        <dbReference type="EMBL" id="CAL5229390.1"/>
    </source>
</evidence>
<dbReference type="Proteomes" id="UP001497392">
    <property type="component" value="Unassembled WGS sequence"/>
</dbReference>
<reference evidence="9 10" key="1">
    <citation type="submission" date="2024-06" db="EMBL/GenBank/DDBJ databases">
        <authorList>
            <person name="Kraege A."/>
            <person name="Thomma B."/>
        </authorList>
    </citation>
    <scope>NUCLEOTIDE SEQUENCE [LARGE SCALE GENOMIC DNA]</scope>
</reference>
<evidence type="ECO:0000256" key="7">
    <source>
        <dbReference type="SAM" id="Phobius"/>
    </source>
</evidence>
<feature type="transmembrane region" description="Helical" evidence="7">
    <location>
        <begin position="295"/>
        <end position="317"/>
    </location>
</feature>
<feature type="transmembrane region" description="Helical" evidence="7">
    <location>
        <begin position="194"/>
        <end position="213"/>
    </location>
</feature>
<feature type="transmembrane region" description="Helical" evidence="7">
    <location>
        <begin position="160"/>
        <end position="187"/>
    </location>
</feature>
<comment type="caution">
    <text evidence="9">The sequence shown here is derived from an EMBL/GenBank/DDBJ whole genome shotgun (WGS) entry which is preliminary data.</text>
</comment>
<keyword evidence="2" id="KW-0813">Transport</keyword>
<feature type="transmembrane region" description="Helical" evidence="7">
    <location>
        <begin position="380"/>
        <end position="396"/>
    </location>
</feature>
<keyword evidence="5 7" id="KW-1133">Transmembrane helix</keyword>
<evidence type="ECO:0000256" key="5">
    <source>
        <dbReference type="ARBA" id="ARBA00022989"/>
    </source>
</evidence>
<accession>A0ABP1GDL4</accession>
<gene>
    <name evidence="9" type="primary">g12708</name>
    <name evidence="9" type="ORF">VP750_LOCUS11296</name>
</gene>